<dbReference type="PANTHER" id="PTHR42711">
    <property type="entry name" value="ABC TRANSPORTER ATP-BINDING PROTEIN"/>
    <property type="match status" value="1"/>
</dbReference>
<evidence type="ECO:0000256" key="1">
    <source>
        <dbReference type="ARBA" id="ARBA00005417"/>
    </source>
</evidence>
<proteinExistence type="inferred from homology"/>
<dbReference type="PROSITE" id="PS50893">
    <property type="entry name" value="ABC_TRANSPORTER_2"/>
    <property type="match status" value="1"/>
</dbReference>
<protein>
    <submittedName>
        <fullName evidence="8">ABC transporter</fullName>
    </submittedName>
</protein>
<dbReference type="EMBL" id="LXSF01000001">
    <property type="protein sequence ID" value="OAM18268.1"/>
    <property type="molecule type" value="Genomic_DNA"/>
</dbReference>
<dbReference type="InterPro" id="IPR027417">
    <property type="entry name" value="P-loop_NTPase"/>
</dbReference>
<dbReference type="SUPFAM" id="SSF52540">
    <property type="entry name" value="P-loop containing nucleoside triphosphate hydrolases"/>
    <property type="match status" value="1"/>
</dbReference>
<keyword evidence="3" id="KW-0536">Nodulation</keyword>
<name>A0A1A9RID2_EIKCO</name>
<evidence type="ECO:0000256" key="5">
    <source>
        <dbReference type="ARBA" id="ARBA00022741"/>
    </source>
</evidence>
<accession>A0A1A9RID2</accession>
<dbReference type="SMART" id="SM00382">
    <property type="entry name" value="AAA"/>
    <property type="match status" value="1"/>
</dbReference>
<evidence type="ECO:0000256" key="3">
    <source>
        <dbReference type="ARBA" id="ARBA00022458"/>
    </source>
</evidence>
<comment type="similarity">
    <text evidence="1">Belongs to the ABC transporter superfamily.</text>
</comment>
<evidence type="ECO:0000256" key="4">
    <source>
        <dbReference type="ARBA" id="ARBA00022475"/>
    </source>
</evidence>
<evidence type="ECO:0000313" key="8">
    <source>
        <dbReference type="EMBL" id="OAM18268.1"/>
    </source>
</evidence>
<feature type="domain" description="ABC transporter" evidence="7">
    <location>
        <begin position="2"/>
        <end position="231"/>
    </location>
</feature>
<dbReference type="Proteomes" id="UP000078003">
    <property type="component" value="Unassembled WGS sequence"/>
</dbReference>
<dbReference type="InterPro" id="IPR003593">
    <property type="entry name" value="AAA+_ATPase"/>
</dbReference>
<keyword evidence="2" id="KW-0813">Transport</keyword>
<dbReference type="GO" id="GO:0005524">
    <property type="term" value="F:ATP binding"/>
    <property type="evidence" value="ECO:0007669"/>
    <property type="project" value="UniProtKB-KW"/>
</dbReference>
<evidence type="ECO:0000256" key="6">
    <source>
        <dbReference type="ARBA" id="ARBA00022840"/>
    </source>
</evidence>
<dbReference type="InterPro" id="IPR050763">
    <property type="entry name" value="ABC_transporter_ATP-binding"/>
</dbReference>
<dbReference type="Gene3D" id="3.40.50.300">
    <property type="entry name" value="P-loop containing nucleotide triphosphate hydrolases"/>
    <property type="match status" value="1"/>
</dbReference>
<keyword evidence="4" id="KW-1003">Cell membrane</keyword>
<sequence length="297" mass="32420">MIEIQEITYRYPQAQENALNGVSLPIVEGAALGLLGPNGAGKTTLMSLLAGLLPVQGGQILFDGVPLGRLPAKERQRISLVPQDFAFYPLLSVWDNMRFFAALYAVRDEGYLKTLLEQAGLAAHSTKLAKHLSGGLKRRLNFAIGLINRPKLIFLDEITVGIDPESRRFILDSVAALTQQGITVVYTSHYLQEIELLCRDIALLHGGRLVYHGGLHEVLRQGEQSGLALRTVPPLPDADLAALQGRRAADGTLHFDTDTPAELLASLQDKGYAPEACRFGFASLESFYLDFLAKQAT</sequence>
<reference evidence="9" key="1">
    <citation type="submission" date="2016-05" db="EMBL/GenBank/DDBJ databases">
        <title>Draft genome of Corynebacterium afermentans subsp. afermentans LCDC 88199T.</title>
        <authorList>
            <person name="Bernier A.-M."/>
            <person name="Bernard K."/>
        </authorList>
    </citation>
    <scope>NUCLEOTIDE SEQUENCE [LARGE SCALE GENOMIC DNA]</scope>
    <source>
        <strain evidence="9">NML01-0328</strain>
    </source>
</reference>
<dbReference type="AlphaFoldDB" id="A0A1A9RID2"/>
<organism evidence="8 9">
    <name type="scientific">Eikenella corrodens</name>
    <dbReference type="NCBI Taxonomy" id="539"/>
    <lineage>
        <taxon>Bacteria</taxon>
        <taxon>Pseudomonadati</taxon>
        <taxon>Pseudomonadota</taxon>
        <taxon>Betaproteobacteria</taxon>
        <taxon>Neisseriales</taxon>
        <taxon>Neisseriaceae</taxon>
        <taxon>Eikenella</taxon>
    </lineage>
</organism>
<dbReference type="InterPro" id="IPR003439">
    <property type="entry name" value="ABC_transporter-like_ATP-bd"/>
</dbReference>
<comment type="caution">
    <text evidence="8">The sequence shown here is derived from an EMBL/GenBank/DDBJ whole genome shotgun (WGS) entry which is preliminary data.</text>
</comment>
<dbReference type="Pfam" id="PF00005">
    <property type="entry name" value="ABC_tran"/>
    <property type="match status" value="1"/>
</dbReference>
<evidence type="ECO:0000313" key="9">
    <source>
        <dbReference type="Proteomes" id="UP000078003"/>
    </source>
</evidence>
<evidence type="ECO:0000259" key="7">
    <source>
        <dbReference type="PROSITE" id="PS50893"/>
    </source>
</evidence>
<keyword evidence="5" id="KW-0547">Nucleotide-binding</keyword>
<evidence type="ECO:0000256" key="2">
    <source>
        <dbReference type="ARBA" id="ARBA00022448"/>
    </source>
</evidence>
<gene>
    <name evidence="8" type="ORF">A7P85_00895</name>
</gene>
<dbReference type="PANTHER" id="PTHR42711:SF5">
    <property type="entry name" value="ABC TRANSPORTER ATP-BINDING PROTEIN NATA"/>
    <property type="match status" value="1"/>
</dbReference>
<keyword evidence="4" id="KW-0472">Membrane</keyword>
<keyword evidence="6" id="KW-0067">ATP-binding</keyword>
<dbReference type="RefSeq" id="WP_064083482.1">
    <property type="nucleotide sequence ID" value="NZ_LXSF01000001.1"/>
</dbReference>
<dbReference type="GO" id="GO:0016887">
    <property type="term" value="F:ATP hydrolysis activity"/>
    <property type="evidence" value="ECO:0007669"/>
    <property type="project" value="InterPro"/>
</dbReference>